<sequence>MSIRIDVSGFGQLAASIGRYNNQMKQRVKDTVDNTTTDIQSQAKAEANVDTGDMRRKIEKKPTVSSGGTIRGSVQSLAEYTVHVNYGHMVRAGQIFYDKRSKSFKRVKRTRFIPGSYFFTRAVTKGKNEFAREIGKALRYDG</sequence>
<proteinExistence type="predicted"/>
<reference evidence="1 2" key="1">
    <citation type="submission" date="2015-05" db="EMBL/GenBank/DDBJ databases">
        <title>Whole genome sequence of Bacillus thuringiensis serovar tolworthi Pasteur Institute Standard strain.</title>
        <authorList>
            <person name="Kanda K."/>
            <person name="Nakashima K."/>
            <person name="Nagano Y."/>
        </authorList>
    </citation>
    <scope>NUCLEOTIDE SEQUENCE [LARGE SCALE GENOMIC DNA]</scope>
    <source>
        <strain evidence="1 2">Pasteur Institute Standard strain</strain>
    </source>
</reference>
<evidence type="ECO:0008006" key="3">
    <source>
        <dbReference type="Google" id="ProtNLM"/>
    </source>
</evidence>
<evidence type="ECO:0000313" key="2">
    <source>
        <dbReference type="Proteomes" id="UP000055316"/>
    </source>
</evidence>
<dbReference type="InterPro" id="IPR010064">
    <property type="entry name" value="HK97-gp10_tail"/>
</dbReference>
<organism evidence="1 2">
    <name type="scientific">Bacillus thuringiensis subsp. tolworthi</name>
    <dbReference type="NCBI Taxonomy" id="1442"/>
    <lineage>
        <taxon>Bacteria</taxon>
        <taxon>Bacillati</taxon>
        <taxon>Bacillota</taxon>
        <taxon>Bacilli</taxon>
        <taxon>Bacillales</taxon>
        <taxon>Bacillaceae</taxon>
        <taxon>Bacillus</taxon>
        <taxon>Bacillus cereus group</taxon>
    </lineage>
</organism>
<accession>A0A9W4EW32</accession>
<dbReference type="AlphaFoldDB" id="A0A9W4EW32"/>
<dbReference type="EMBL" id="AP014864">
    <property type="protein sequence ID" value="BAR85795.1"/>
    <property type="molecule type" value="Genomic_DNA"/>
</dbReference>
<dbReference type="Proteomes" id="UP000055316">
    <property type="component" value="Chromosome"/>
</dbReference>
<dbReference type="RefSeq" id="WP_042597350.1">
    <property type="nucleotide sequence ID" value="NZ_AP014864.1"/>
</dbReference>
<name>A0A9W4EW32_BACTO</name>
<gene>
    <name evidence="1" type="ORF">KNN_04952</name>
</gene>
<protein>
    <recommendedName>
        <fullName evidence="3">HK97 gp10 family phage protein</fullName>
    </recommendedName>
</protein>
<evidence type="ECO:0000313" key="1">
    <source>
        <dbReference type="EMBL" id="BAR85795.1"/>
    </source>
</evidence>
<dbReference type="Pfam" id="PF04883">
    <property type="entry name" value="HK97-gp10_like"/>
    <property type="match status" value="1"/>
</dbReference>